<name>A0AAF3FFI6_9BILA</name>
<dbReference type="PANTHER" id="PTHR47113">
    <property type="entry name" value="LD09343P"/>
    <property type="match status" value="1"/>
</dbReference>
<dbReference type="Pfam" id="PF03133">
    <property type="entry name" value="TTL"/>
    <property type="match status" value="1"/>
</dbReference>
<evidence type="ECO:0000256" key="2">
    <source>
        <dbReference type="SAM" id="SignalP"/>
    </source>
</evidence>
<dbReference type="InterPro" id="IPR053317">
    <property type="entry name" value="Tubulin_polyglutamylase"/>
</dbReference>
<organism evidence="3 4">
    <name type="scientific">Mesorhabditis belari</name>
    <dbReference type="NCBI Taxonomy" id="2138241"/>
    <lineage>
        <taxon>Eukaryota</taxon>
        <taxon>Metazoa</taxon>
        <taxon>Ecdysozoa</taxon>
        <taxon>Nematoda</taxon>
        <taxon>Chromadorea</taxon>
        <taxon>Rhabditida</taxon>
        <taxon>Rhabditina</taxon>
        <taxon>Rhabditomorpha</taxon>
        <taxon>Rhabditoidea</taxon>
        <taxon>Rhabditidae</taxon>
        <taxon>Mesorhabditinae</taxon>
        <taxon>Mesorhabditis</taxon>
    </lineage>
</organism>
<keyword evidence="2" id="KW-0732">Signal</keyword>
<dbReference type="PANTHER" id="PTHR47113:SF1">
    <property type="entry name" value="LD09343P"/>
    <property type="match status" value="1"/>
</dbReference>
<protein>
    <submittedName>
        <fullName evidence="4">Uncharacterized protein</fullName>
    </submittedName>
</protein>
<reference evidence="4" key="1">
    <citation type="submission" date="2024-02" db="UniProtKB">
        <authorList>
            <consortium name="WormBaseParasite"/>
        </authorList>
    </citation>
    <scope>IDENTIFICATION</scope>
</reference>
<dbReference type="PROSITE" id="PS51221">
    <property type="entry name" value="TTL"/>
    <property type="match status" value="1"/>
</dbReference>
<feature type="chain" id="PRO_5042262494" evidence="2">
    <location>
        <begin position="21"/>
        <end position="506"/>
    </location>
</feature>
<evidence type="ECO:0000313" key="4">
    <source>
        <dbReference type="WBParaSite" id="MBELARI_LOCUS4781"/>
    </source>
</evidence>
<keyword evidence="3" id="KW-1185">Reference proteome</keyword>
<feature type="signal peptide" evidence="2">
    <location>
        <begin position="1"/>
        <end position="20"/>
    </location>
</feature>
<accession>A0AAF3FFI6</accession>
<sequence length="506" mass="59427">MLNGGTTSLLLLVGIAIVSWTVFELKSIQNQLTDPLQYCLQLALQIQSTKVPQELQQQSVQQLPIAWIDGPGENLEATYMKHIFEVFRLLGYHVITGPQPLNVQWDVMWTHEFPFSNDLYRHHIHGASPDQLINHVPGSGFYTSKVALATANISIGVPQAFQLPYEKEKFIEFAKENPDYLWVQKDNNHRNIEIKLLTEIDFEKPESFVQRFVDNPLLIDNRKFDIGIYTVITSLRPLKVYILDEGLLRFCPEDYHPFDQKKVDKYVVGDDYTPIWEMFSLKSYYIGERLNFKNSLNAYLKAQGKSPEMIWNQIRKIIAEVFYQQQEKMLTVFESTTLGPRFFELSRFDFIVDDELNVYLMEANMSPNLSSGHFKENQILYEQVLMNIFSLIGVEKHIKKNEMNYLKSRGGLWNSFISDRDLSISIPECATEICSDCQNQEKCDLCTHCWSNDFLEILRETTREHQFRRNMFRIDFSHKNLKTKEDELLQKWFMKKCEERIDWCPL</sequence>
<evidence type="ECO:0000313" key="3">
    <source>
        <dbReference type="Proteomes" id="UP000887575"/>
    </source>
</evidence>
<dbReference type="GO" id="GO:0019098">
    <property type="term" value="P:reproductive behavior"/>
    <property type="evidence" value="ECO:0007669"/>
    <property type="project" value="UniProtKB-ARBA"/>
</dbReference>
<proteinExistence type="inferred from homology"/>
<dbReference type="Proteomes" id="UP000887575">
    <property type="component" value="Unassembled WGS sequence"/>
</dbReference>
<evidence type="ECO:0000256" key="1">
    <source>
        <dbReference type="ARBA" id="ARBA00006820"/>
    </source>
</evidence>
<dbReference type="Gene3D" id="3.30.470.20">
    <property type="entry name" value="ATP-grasp fold, B domain"/>
    <property type="match status" value="1"/>
</dbReference>
<dbReference type="SUPFAM" id="SSF56059">
    <property type="entry name" value="Glutathione synthetase ATP-binding domain-like"/>
    <property type="match status" value="1"/>
</dbReference>
<dbReference type="InterPro" id="IPR004344">
    <property type="entry name" value="TTL/TTLL_fam"/>
</dbReference>
<comment type="similarity">
    <text evidence="1">Belongs to the tubulin--tyrosine ligase family.</text>
</comment>
<dbReference type="AlphaFoldDB" id="A0AAF3FFI6"/>
<dbReference type="WBParaSite" id="MBELARI_LOCUS4781">
    <property type="protein sequence ID" value="MBELARI_LOCUS4781"/>
    <property type="gene ID" value="MBELARI_LOCUS4781"/>
</dbReference>